<comment type="caution">
    <text evidence="6">The sequence shown here is derived from an EMBL/GenBank/DDBJ whole genome shotgun (WGS) entry which is preliminary data.</text>
</comment>
<feature type="domain" description="CENP-V/GFA" evidence="5">
    <location>
        <begin position="146"/>
        <end position="252"/>
    </location>
</feature>
<keyword evidence="2" id="KW-0479">Metal-binding</keyword>
<comment type="similarity">
    <text evidence="1">Belongs to the Gfa family.</text>
</comment>
<dbReference type="Pfam" id="PF04828">
    <property type="entry name" value="GFA"/>
    <property type="match status" value="1"/>
</dbReference>
<dbReference type="AlphaFoldDB" id="A0A2T7UEH8"/>
<evidence type="ECO:0000256" key="4">
    <source>
        <dbReference type="ARBA" id="ARBA00023239"/>
    </source>
</evidence>
<dbReference type="STRING" id="1293045.H663_01335"/>
<dbReference type="Gene3D" id="3.90.1590.10">
    <property type="entry name" value="glutathione-dependent formaldehyde- activating enzyme (gfa)"/>
    <property type="match status" value="1"/>
</dbReference>
<dbReference type="EMBL" id="LFYT02000009">
    <property type="protein sequence ID" value="PVE43018.1"/>
    <property type="molecule type" value="Genomic_DNA"/>
</dbReference>
<sequence>MTSLAEPYRPDATCARTRASSSMGKDMLSVMRFSFNGKVCHITTSHPKMHQRLNRIRAKANAIQNTTTAPSQRASTWPSDWYGQRSLKRAEGAHQIECPFQWRTLICRPDICLGKSRKWSAWLRIDVQRHRHIKLNRFTTKGTSMLNGACLCGRIQYEIDGEPRFMYQCFCGKCRAASGASFVTNIIVDMDKFRITSGKEYLTAFESSPKKFRHFCSTCGSPIYSHGEKTKQVVGVRCGTLRHAPNVSIAYNAFVASKAPWVDICGDQLQFPDWPDPAVVKQFFTKN</sequence>
<gene>
    <name evidence="6" type="ORF">H663_009520</name>
</gene>
<organism evidence="6 7">
    <name type="scientific">Limnohabitans planktonicus II-D5</name>
    <dbReference type="NCBI Taxonomy" id="1293045"/>
    <lineage>
        <taxon>Bacteria</taxon>
        <taxon>Pseudomonadati</taxon>
        <taxon>Pseudomonadota</taxon>
        <taxon>Betaproteobacteria</taxon>
        <taxon>Burkholderiales</taxon>
        <taxon>Comamonadaceae</taxon>
        <taxon>Limnohabitans</taxon>
    </lineage>
</organism>
<dbReference type="SUPFAM" id="SSF51316">
    <property type="entry name" value="Mss4-like"/>
    <property type="match status" value="1"/>
</dbReference>
<evidence type="ECO:0000256" key="1">
    <source>
        <dbReference type="ARBA" id="ARBA00005495"/>
    </source>
</evidence>
<evidence type="ECO:0000256" key="2">
    <source>
        <dbReference type="ARBA" id="ARBA00022723"/>
    </source>
</evidence>
<evidence type="ECO:0000313" key="7">
    <source>
        <dbReference type="Proteomes" id="UP000037507"/>
    </source>
</evidence>
<evidence type="ECO:0000256" key="3">
    <source>
        <dbReference type="ARBA" id="ARBA00022833"/>
    </source>
</evidence>
<dbReference type="InterPro" id="IPR011057">
    <property type="entry name" value="Mss4-like_sf"/>
</dbReference>
<keyword evidence="4" id="KW-0456">Lyase</keyword>
<dbReference type="PROSITE" id="PS51891">
    <property type="entry name" value="CENP_V_GFA"/>
    <property type="match status" value="1"/>
</dbReference>
<keyword evidence="7" id="KW-1185">Reference proteome</keyword>
<dbReference type="InterPro" id="IPR006913">
    <property type="entry name" value="CENP-V/GFA"/>
</dbReference>
<proteinExistence type="inferred from homology"/>
<dbReference type="PANTHER" id="PTHR33337">
    <property type="entry name" value="GFA DOMAIN-CONTAINING PROTEIN"/>
    <property type="match status" value="1"/>
</dbReference>
<keyword evidence="3" id="KW-0862">Zinc</keyword>
<reference evidence="6" key="1">
    <citation type="submission" date="2017-04" db="EMBL/GenBank/DDBJ databases">
        <title>Unexpected and diverse lifestyles within the genus Limnohabitans.</title>
        <authorList>
            <person name="Kasalicky V."/>
            <person name="Mehrshad M."/>
            <person name="Andrei S.-A."/>
            <person name="Salcher M."/>
            <person name="Kratochvilova H."/>
            <person name="Simek K."/>
            <person name="Ghai R."/>
        </authorList>
    </citation>
    <scope>NUCLEOTIDE SEQUENCE [LARGE SCALE GENOMIC DNA]</scope>
    <source>
        <strain evidence="6">II-D5</strain>
    </source>
</reference>
<evidence type="ECO:0000259" key="5">
    <source>
        <dbReference type="PROSITE" id="PS51891"/>
    </source>
</evidence>
<name>A0A2T7UEH8_9BURK</name>
<protein>
    <recommendedName>
        <fullName evidence="5">CENP-V/GFA domain-containing protein</fullName>
    </recommendedName>
</protein>
<dbReference type="Proteomes" id="UP000037507">
    <property type="component" value="Unassembled WGS sequence"/>
</dbReference>
<dbReference type="GO" id="GO:0046872">
    <property type="term" value="F:metal ion binding"/>
    <property type="evidence" value="ECO:0007669"/>
    <property type="project" value="UniProtKB-KW"/>
</dbReference>
<dbReference type="PANTHER" id="PTHR33337:SF40">
    <property type="entry name" value="CENP-V_GFA DOMAIN-CONTAINING PROTEIN-RELATED"/>
    <property type="match status" value="1"/>
</dbReference>
<dbReference type="GO" id="GO:0016846">
    <property type="term" value="F:carbon-sulfur lyase activity"/>
    <property type="evidence" value="ECO:0007669"/>
    <property type="project" value="InterPro"/>
</dbReference>
<accession>A0A2T7UEH8</accession>
<evidence type="ECO:0000313" key="6">
    <source>
        <dbReference type="EMBL" id="PVE43018.1"/>
    </source>
</evidence>